<sequence length="536" mass="59134">MNSNLLPTVKTLSAFSLFCWIAAAILFPITVSAGVDSHYAVYVPPHKITQRTLDGIVHYATLTPVNAVVLHVKTPRGRLLWPSKNPMAVEMGVAAGHSGLARHVARLKQDNIHTIAKLDVFADHQLAASRPELSVINARNGAPWTDANGLHWSNPADSRVWAYNIALAKELAGLGFDEIQFDYVRFPSDGDLSAISYPNMEAGFSKSDFIQSFLENASRELKPLGVSLSADIFGLTAWKTNDFGIGQVLEKMAPHLDVICPMFYPSHFPAGFLGKKTPGEFPEVIMEASMRSMQRRTDKPIRPWIQGFWYRPDQIVAQIDGIEKVSSSSWSVWSPSGNYGLSYRAMAARSGTCLTAPKYYASLDELKNEADRSVRGNGAVVNYTNFKSGYSILSLEASQKGQRSRYTSPAAVVGTLEEGIMDHILQSRGISFKINANPHTKRKLISDLLCSDLGKSARRMRPQPIYIDWSQDCTFSTRNIPRSRLELFASGGREETQKDSAEIESSEAINVASISESIFGVVVEPVVIQPTLVYSR</sequence>
<dbReference type="SUPFAM" id="SSF51445">
    <property type="entry name" value="(Trans)glycosidases"/>
    <property type="match status" value="1"/>
</dbReference>
<name>A0A5K7YZV0_9BACT</name>
<dbReference type="InterPro" id="IPR017853">
    <property type="entry name" value="GH"/>
</dbReference>
<gene>
    <name evidence="2" type="ORF">DSCW_09460</name>
</gene>
<dbReference type="EMBL" id="AP021875">
    <property type="protein sequence ID" value="BBO73529.1"/>
    <property type="molecule type" value="Genomic_DNA"/>
</dbReference>
<dbReference type="KEGG" id="dwd:DSCW_09460"/>
<dbReference type="Gene3D" id="3.20.20.80">
    <property type="entry name" value="Glycosidases"/>
    <property type="match status" value="1"/>
</dbReference>
<evidence type="ECO:0000259" key="1">
    <source>
        <dbReference type="Pfam" id="PF13200"/>
    </source>
</evidence>
<organism evidence="2 3">
    <name type="scientific">Desulfosarcina widdelii</name>
    <dbReference type="NCBI Taxonomy" id="947919"/>
    <lineage>
        <taxon>Bacteria</taxon>
        <taxon>Pseudomonadati</taxon>
        <taxon>Thermodesulfobacteriota</taxon>
        <taxon>Desulfobacteria</taxon>
        <taxon>Desulfobacterales</taxon>
        <taxon>Desulfosarcinaceae</taxon>
        <taxon>Desulfosarcina</taxon>
    </lineage>
</organism>
<evidence type="ECO:0000313" key="2">
    <source>
        <dbReference type="EMBL" id="BBO73529.1"/>
    </source>
</evidence>
<dbReference type="Proteomes" id="UP000427769">
    <property type="component" value="Chromosome"/>
</dbReference>
<dbReference type="RefSeq" id="WP_170302123.1">
    <property type="nucleotide sequence ID" value="NZ_AP021875.1"/>
</dbReference>
<dbReference type="Pfam" id="PF13200">
    <property type="entry name" value="DUF4015"/>
    <property type="match status" value="1"/>
</dbReference>
<proteinExistence type="predicted"/>
<dbReference type="AlphaFoldDB" id="A0A5K7YZV0"/>
<reference evidence="2 3" key="1">
    <citation type="submission" date="2019-11" db="EMBL/GenBank/DDBJ databases">
        <title>Comparative genomics of hydrocarbon-degrading Desulfosarcina strains.</title>
        <authorList>
            <person name="Watanabe M."/>
            <person name="Kojima H."/>
            <person name="Fukui M."/>
        </authorList>
    </citation>
    <scope>NUCLEOTIDE SEQUENCE [LARGE SCALE GENOMIC DNA]</scope>
    <source>
        <strain evidence="2 3">PP31</strain>
    </source>
</reference>
<dbReference type="InterPro" id="IPR025275">
    <property type="entry name" value="DUF4015"/>
</dbReference>
<accession>A0A5K7YZV0</accession>
<feature type="domain" description="DUF4015" evidence="1">
    <location>
        <begin position="40"/>
        <end position="339"/>
    </location>
</feature>
<keyword evidence="3" id="KW-1185">Reference proteome</keyword>
<protein>
    <recommendedName>
        <fullName evidence="1">DUF4015 domain-containing protein</fullName>
    </recommendedName>
</protein>
<evidence type="ECO:0000313" key="3">
    <source>
        <dbReference type="Proteomes" id="UP000427769"/>
    </source>
</evidence>